<feature type="non-terminal residue" evidence="1">
    <location>
        <position position="333"/>
    </location>
</feature>
<keyword evidence="2" id="KW-1185">Reference proteome</keyword>
<proteinExistence type="predicted"/>
<dbReference type="AlphaFoldDB" id="A0A6A6RJJ3"/>
<dbReference type="PANTHER" id="PTHR36578:SF1">
    <property type="entry name" value="APPLE DOMAIN-CONTAINING PROTEIN"/>
    <property type="match status" value="1"/>
</dbReference>
<organism evidence="1 2">
    <name type="scientific">Massarina eburnea CBS 473.64</name>
    <dbReference type="NCBI Taxonomy" id="1395130"/>
    <lineage>
        <taxon>Eukaryota</taxon>
        <taxon>Fungi</taxon>
        <taxon>Dikarya</taxon>
        <taxon>Ascomycota</taxon>
        <taxon>Pezizomycotina</taxon>
        <taxon>Dothideomycetes</taxon>
        <taxon>Pleosporomycetidae</taxon>
        <taxon>Pleosporales</taxon>
        <taxon>Massarineae</taxon>
        <taxon>Massarinaceae</taxon>
        <taxon>Massarina</taxon>
    </lineage>
</organism>
<dbReference type="Proteomes" id="UP000799753">
    <property type="component" value="Unassembled WGS sequence"/>
</dbReference>
<protein>
    <recommendedName>
        <fullName evidence="3">Apple domain-containing protein</fullName>
    </recommendedName>
</protein>
<reference evidence="1" key="1">
    <citation type="journal article" date="2020" name="Stud. Mycol.">
        <title>101 Dothideomycetes genomes: a test case for predicting lifestyles and emergence of pathogens.</title>
        <authorList>
            <person name="Haridas S."/>
            <person name="Albert R."/>
            <person name="Binder M."/>
            <person name="Bloem J."/>
            <person name="Labutti K."/>
            <person name="Salamov A."/>
            <person name="Andreopoulos B."/>
            <person name="Baker S."/>
            <person name="Barry K."/>
            <person name="Bills G."/>
            <person name="Bluhm B."/>
            <person name="Cannon C."/>
            <person name="Castanera R."/>
            <person name="Culley D."/>
            <person name="Daum C."/>
            <person name="Ezra D."/>
            <person name="Gonzalez J."/>
            <person name="Henrissat B."/>
            <person name="Kuo A."/>
            <person name="Liang C."/>
            <person name="Lipzen A."/>
            <person name="Lutzoni F."/>
            <person name="Magnuson J."/>
            <person name="Mondo S."/>
            <person name="Nolan M."/>
            <person name="Ohm R."/>
            <person name="Pangilinan J."/>
            <person name="Park H.-J."/>
            <person name="Ramirez L."/>
            <person name="Alfaro M."/>
            <person name="Sun H."/>
            <person name="Tritt A."/>
            <person name="Yoshinaga Y."/>
            <person name="Zwiers L.-H."/>
            <person name="Turgeon B."/>
            <person name="Goodwin S."/>
            <person name="Spatafora J."/>
            <person name="Crous P."/>
            <person name="Grigoriev I."/>
        </authorList>
    </citation>
    <scope>NUCLEOTIDE SEQUENCE</scope>
    <source>
        <strain evidence="1">CBS 473.64</strain>
    </source>
</reference>
<dbReference type="OrthoDB" id="271448at2759"/>
<evidence type="ECO:0000313" key="1">
    <source>
        <dbReference type="EMBL" id="KAF2634144.1"/>
    </source>
</evidence>
<feature type="non-terminal residue" evidence="1">
    <location>
        <position position="1"/>
    </location>
</feature>
<dbReference type="PANTHER" id="PTHR36578">
    <property type="entry name" value="CHROMOSOME 15, WHOLE GENOME SHOTGUN SEQUENCE"/>
    <property type="match status" value="1"/>
</dbReference>
<dbReference type="EMBL" id="MU006860">
    <property type="protein sequence ID" value="KAF2634144.1"/>
    <property type="molecule type" value="Genomic_DNA"/>
</dbReference>
<accession>A0A6A6RJJ3</accession>
<evidence type="ECO:0000313" key="2">
    <source>
        <dbReference type="Proteomes" id="UP000799753"/>
    </source>
</evidence>
<sequence length="333" mass="36161">VAVSATTIAPVTKVRKNAAADTAAPTYSVPSSCTPISWTNTFAFTSNTACPTPYEVGTFCGFINPEDPCSPQPYGYGPSTNPDSVQAFKDNLIYHALALSAPTPSGYTNTFRDLNASVIANSYLAYKSLTSYNVTECASYCNSTQLCTGFNLYIERDPQWNPDRCTCQNPASMANYKCSLWGSDVGKDSATNYGEARNDFTVIIVGSNGYQLTSSIPPTPKKARNIQDCHKRLFNRPKYSLGQHSFPGPFDPSLCAAYALQQNTVNKKAGVWGRMGSAKCVQFQAAELLEDGAGWGTHCRLFTRRFPSNNANLRLGGGNNGFTCGKSYTWDIE</sequence>
<evidence type="ECO:0008006" key="3">
    <source>
        <dbReference type="Google" id="ProtNLM"/>
    </source>
</evidence>
<name>A0A6A6RJJ3_9PLEO</name>
<gene>
    <name evidence="1" type="ORF">P280DRAFT_366555</name>
</gene>